<dbReference type="InterPro" id="IPR007865">
    <property type="entry name" value="Aminopep_P_N"/>
</dbReference>
<feature type="domain" description="Aminopeptidase P N-terminal" evidence="6">
    <location>
        <begin position="68"/>
        <end position="212"/>
    </location>
</feature>
<dbReference type="InterPro" id="IPR000994">
    <property type="entry name" value="Pept_M24"/>
</dbReference>
<dbReference type="InterPro" id="IPR052433">
    <property type="entry name" value="X-Pro_dipept-like"/>
</dbReference>
<dbReference type="GO" id="GO:0030145">
    <property type="term" value="F:manganese ion binding"/>
    <property type="evidence" value="ECO:0007669"/>
    <property type="project" value="InterPro"/>
</dbReference>
<dbReference type="KEGG" id="tpal:117640817"/>
<dbReference type="InterPro" id="IPR036005">
    <property type="entry name" value="Creatinase/aminopeptidase-like"/>
</dbReference>
<dbReference type="Gene3D" id="3.90.230.10">
    <property type="entry name" value="Creatinase/methionine aminopeptidase superfamily"/>
    <property type="match status" value="1"/>
</dbReference>
<dbReference type="PANTHER" id="PTHR43226:SF4">
    <property type="entry name" value="XAA-PRO AMINOPEPTIDASE 3"/>
    <property type="match status" value="1"/>
</dbReference>
<gene>
    <name evidence="8" type="primary">LOC117640817</name>
</gene>
<sequence length="511" mass="57448">MLQRSCRSFYRRIYPRLKDVGISLNPCSTKATVQQDVGGVQQARRLLGQPTHMSHPQLLNKGELMPGITLTEFQDRRNAFVASILNQASRTDKDNHLVVIPAAPQAYMSQKVPYVYRQNSDFLYLTGCLEPDSVLVLNISQSSSSYKASLFVRERNAHSELWDGPRTGVDEAPKLFDVDEALPIEQLNQYLTAYAKEFPNFVLWYDFRQPIDLKVHQILNMFVTETNSSAGQAWISPRKIVHELRIIKSPAEIALMRKSCQIASKSIETTIASSYPGISEHQLFATVDYHNRMNGAEYLAYLPVVAGGERANIIHYINNSQIVKDGELVLMDAGCEYHSYSSDITRTWPVSGRFSPKQREVYEALLSVQEELISLLSAHISLDSLFSTMCQLLAMRLKEVGLISSKLTSKQELAQAAYSFCPHHVSHYLGMDVHDTELIDRRINVLPGMIVTVEPGVYISSDNTSVDPAFRGMGIRIEDDILITDSGVENLTAMCSKHPDDIENLMKAKPQ</sequence>
<dbReference type="Pfam" id="PF05195">
    <property type="entry name" value="AMP_N"/>
    <property type="match status" value="1"/>
</dbReference>
<dbReference type="SUPFAM" id="SSF53092">
    <property type="entry name" value="Creatinase/prolidase N-terminal domain"/>
    <property type="match status" value="1"/>
</dbReference>
<dbReference type="OrthoDB" id="4215474at2759"/>
<evidence type="ECO:0000259" key="6">
    <source>
        <dbReference type="SMART" id="SM01011"/>
    </source>
</evidence>
<keyword evidence="3" id="KW-0479">Metal-binding</keyword>
<dbReference type="GeneID" id="117640817"/>
<keyword evidence="4" id="KW-0378">Hydrolase</keyword>
<dbReference type="AlphaFoldDB" id="A0A6P8Y286"/>
<dbReference type="SMART" id="SM01011">
    <property type="entry name" value="AMP_N"/>
    <property type="match status" value="1"/>
</dbReference>
<evidence type="ECO:0000256" key="5">
    <source>
        <dbReference type="ARBA" id="ARBA00023211"/>
    </source>
</evidence>
<comment type="cofactor">
    <cofactor evidence="1">
        <name>Mn(2+)</name>
        <dbReference type="ChEBI" id="CHEBI:29035"/>
    </cofactor>
</comment>
<dbReference type="GO" id="GO:0006508">
    <property type="term" value="P:proteolysis"/>
    <property type="evidence" value="ECO:0007669"/>
    <property type="project" value="TreeGrafter"/>
</dbReference>
<proteinExistence type="inferred from homology"/>
<dbReference type="GO" id="GO:0070006">
    <property type="term" value="F:metalloaminopeptidase activity"/>
    <property type="evidence" value="ECO:0007669"/>
    <property type="project" value="InterPro"/>
</dbReference>
<keyword evidence="8" id="KW-0031">Aminopeptidase</keyword>
<dbReference type="RefSeq" id="XP_034233623.1">
    <property type="nucleotide sequence ID" value="XM_034377732.1"/>
</dbReference>
<dbReference type="FunCoup" id="A0A6P8Y286">
    <property type="interactions" value="1003"/>
</dbReference>
<name>A0A6P8Y286_THRPL</name>
<evidence type="ECO:0000256" key="1">
    <source>
        <dbReference type="ARBA" id="ARBA00001936"/>
    </source>
</evidence>
<comment type="similarity">
    <text evidence="2">Belongs to the peptidase M24B family.</text>
</comment>
<dbReference type="Pfam" id="PF00557">
    <property type="entry name" value="Peptidase_M24"/>
    <property type="match status" value="1"/>
</dbReference>
<keyword evidence="5" id="KW-0464">Manganese</keyword>
<evidence type="ECO:0000313" key="7">
    <source>
        <dbReference type="Proteomes" id="UP000515158"/>
    </source>
</evidence>
<dbReference type="InParanoid" id="A0A6P8Y286"/>
<dbReference type="CDD" id="cd01087">
    <property type="entry name" value="Prolidase"/>
    <property type="match status" value="1"/>
</dbReference>
<dbReference type="PANTHER" id="PTHR43226">
    <property type="entry name" value="XAA-PRO AMINOPEPTIDASE 3"/>
    <property type="match status" value="1"/>
</dbReference>
<dbReference type="Proteomes" id="UP000515158">
    <property type="component" value="Unplaced"/>
</dbReference>
<keyword evidence="8" id="KW-0645">Protease</keyword>
<dbReference type="GO" id="GO:0005739">
    <property type="term" value="C:mitochondrion"/>
    <property type="evidence" value="ECO:0007669"/>
    <property type="project" value="TreeGrafter"/>
</dbReference>
<dbReference type="InterPro" id="IPR029149">
    <property type="entry name" value="Creatin/AminoP/Spt16_N"/>
</dbReference>
<organism evidence="8">
    <name type="scientific">Thrips palmi</name>
    <name type="common">Melon thrips</name>
    <dbReference type="NCBI Taxonomy" id="161013"/>
    <lineage>
        <taxon>Eukaryota</taxon>
        <taxon>Metazoa</taxon>
        <taxon>Ecdysozoa</taxon>
        <taxon>Arthropoda</taxon>
        <taxon>Hexapoda</taxon>
        <taxon>Insecta</taxon>
        <taxon>Pterygota</taxon>
        <taxon>Neoptera</taxon>
        <taxon>Paraneoptera</taxon>
        <taxon>Thysanoptera</taxon>
        <taxon>Terebrantia</taxon>
        <taxon>Thripoidea</taxon>
        <taxon>Thripidae</taxon>
        <taxon>Thrips</taxon>
    </lineage>
</organism>
<dbReference type="Gene3D" id="3.40.350.10">
    <property type="entry name" value="Creatinase/prolidase N-terminal domain"/>
    <property type="match status" value="1"/>
</dbReference>
<keyword evidence="7" id="KW-1185">Reference proteome</keyword>
<reference evidence="8" key="1">
    <citation type="submission" date="2025-08" db="UniProtKB">
        <authorList>
            <consortium name="RefSeq"/>
        </authorList>
    </citation>
    <scope>IDENTIFICATION</scope>
    <source>
        <tissue evidence="8">Total insect</tissue>
    </source>
</reference>
<evidence type="ECO:0000256" key="4">
    <source>
        <dbReference type="ARBA" id="ARBA00022801"/>
    </source>
</evidence>
<protein>
    <submittedName>
        <fullName evidence="8">Xaa-Pro aminopeptidase 3</fullName>
    </submittedName>
</protein>
<evidence type="ECO:0000313" key="8">
    <source>
        <dbReference type="RefSeq" id="XP_034233623.1"/>
    </source>
</evidence>
<dbReference type="SUPFAM" id="SSF55920">
    <property type="entry name" value="Creatinase/aminopeptidase"/>
    <property type="match status" value="1"/>
</dbReference>
<evidence type="ECO:0000256" key="2">
    <source>
        <dbReference type="ARBA" id="ARBA00008766"/>
    </source>
</evidence>
<accession>A0A6P8Y286</accession>
<evidence type="ECO:0000256" key="3">
    <source>
        <dbReference type="ARBA" id="ARBA00022723"/>
    </source>
</evidence>